<feature type="coiled-coil region" evidence="1">
    <location>
        <begin position="71"/>
        <end position="108"/>
    </location>
</feature>
<dbReference type="Proteomes" id="UP000005237">
    <property type="component" value="Unassembled WGS sequence"/>
</dbReference>
<organism evidence="2 3">
    <name type="scientific">Caenorhabditis japonica</name>
    <dbReference type="NCBI Taxonomy" id="281687"/>
    <lineage>
        <taxon>Eukaryota</taxon>
        <taxon>Metazoa</taxon>
        <taxon>Ecdysozoa</taxon>
        <taxon>Nematoda</taxon>
        <taxon>Chromadorea</taxon>
        <taxon>Rhabditida</taxon>
        <taxon>Rhabditina</taxon>
        <taxon>Rhabditomorpha</taxon>
        <taxon>Rhabditoidea</taxon>
        <taxon>Rhabditidae</taxon>
        <taxon>Peloderinae</taxon>
        <taxon>Caenorhabditis</taxon>
    </lineage>
</organism>
<name>A0A8R1ERM1_CAEJA</name>
<evidence type="ECO:0000313" key="3">
    <source>
        <dbReference type="Proteomes" id="UP000005237"/>
    </source>
</evidence>
<sequence length="145" mass="17099">MRNSSFDWSELSAFYTEYSVANDKTKKMIVCLWIRLVSSNFHNAEVARLQVSIRNAQVQEELIKQQSMIIREELKDAQKENTQNVLNLEELELMHKSLLTDYSRLQQLHNLLTTDYDKIKRQCIIMEKELHSIPKKRLKNRGACA</sequence>
<accession>A0A8R1ERM1</accession>
<dbReference type="AlphaFoldDB" id="A0A8R1ERM1"/>
<reference evidence="3" key="1">
    <citation type="submission" date="2010-08" db="EMBL/GenBank/DDBJ databases">
        <authorList>
            <consortium name="Caenorhabditis japonica Sequencing Consortium"/>
            <person name="Wilson R.K."/>
        </authorList>
    </citation>
    <scope>NUCLEOTIDE SEQUENCE [LARGE SCALE GENOMIC DNA]</scope>
    <source>
        <strain evidence="3">DF5081</strain>
    </source>
</reference>
<dbReference type="EnsemblMetazoa" id="CJA40665.1">
    <property type="protein sequence ID" value="CJA40665.1"/>
    <property type="gene ID" value="WBGene00216513"/>
</dbReference>
<reference evidence="2" key="2">
    <citation type="submission" date="2022-06" db="UniProtKB">
        <authorList>
            <consortium name="EnsemblMetazoa"/>
        </authorList>
    </citation>
    <scope>IDENTIFICATION</scope>
    <source>
        <strain evidence="2">DF5081</strain>
    </source>
</reference>
<keyword evidence="1" id="KW-0175">Coiled coil</keyword>
<evidence type="ECO:0000256" key="1">
    <source>
        <dbReference type="SAM" id="Coils"/>
    </source>
</evidence>
<protein>
    <submittedName>
        <fullName evidence="2">Uncharacterized protein</fullName>
    </submittedName>
</protein>
<keyword evidence="3" id="KW-1185">Reference proteome</keyword>
<evidence type="ECO:0000313" key="2">
    <source>
        <dbReference type="EnsemblMetazoa" id="CJA40665.1"/>
    </source>
</evidence>
<proteinExistence type="predicted"/>